<reference evidence="10 11" key="1">
    <citation type="submission" date="2016-02" db="EMBL/GenBank/DDBJ databases">
        <title>Complete genome sequence of Pseudomonas azotoformans S4.</title>
        <authorList>
            <person name="Fang Y."/>
            <person name="Wu L."/>
            <person name="Feng G."/>
        </authorList>
    </citation>
    <scope>NUCLEOTIDE SEQUENCE [LARGE SCALE GENOMIC DNA]</scope>
    <source>
        <strain evidence="10 11">S4</strain>
    </source>
</reference>
<feature type="domain" description="TauD/TfdA-like" evidence="8">
    <location>
        <begin position="132"/>
        <end position="369"/>
    </location>
</feature>
<dbReference type="InterPro" id="IPR050411">
    <property type="entry name" value="AlphaKG_dependent_hydroxylases"/>
</dbReference>
<evidence type="ECO:0000256" key="1">
    <source>
        <dbReference type="ARBA" id="ARBA00001954"/>
    </source>
</evidence>
<organism evidence="10 11">
    <name type="scientific">Pseudomonas azotoformans</name>
    <dbReference type="NCBI Taxonomy" id="47878"/>
    <lineage>
        <taxon>Bacteria</taxon>
        <taxon>Pseudomonadati</taxon>
        <taxon>Pseudomonadota</taxon>
        <taxon>Gammaproteobacteria</taxon>
        <taxon>Pseudomonadales</taxon>
        <taxon>Pseudomonadaceae</taxon>
        <taxon>Pseudomonas</taxon>
    </lineage>
</organism>
<accession>A0A127I1P9</accession>
<evidence type="ECO:0000256" key="6">
    <source>
        <dbReference type="ARBA" id="ARBA00023002"/>
    </source>
</evidence>
<dbReference type="InterPro" id="IPR010376">
    <property type="entry name" value="GBBH-like_N"/>
</dbReference>
<dbReference type="RefSeq" id="WP_061436531.1">
    <property type="nucleotide sequence ID" value="NZ_CP014546.1"/>
</dbReference>
<dbReference type="Gene3D" id="3.30.2020.30">
    <property type="match status" value="1"/>
</dbReference>
<evidence type="ECO:0000259" key="9">
    <source>
        <dbReference type="Pfam" id="PF06155"/>
    </source>
</evidence>
<evidence type="ECO:0000313" key="10">
    <source>
        <dbReference type="EMBL" id="AMN80531.1"/>
    </source>
</evidence>
<dbReference type="InterPro" id="IPR042098">
    <property type="entry name" value="TauD-like_sf"/>
</dbReference>
<evidence type="ECO:0000313" key="11">
    <source>
        <dbReference type="Proteomes" id="UP000070516"/>
    </source>
</evidence>
<sequence>MSSIADYRVYPLISSLETVECLEDRVQVKWADQRLSPFHYLWLRDNCPCSECVYGVTREQVFEIADVPENLRPHSAEIDPEGLLLIDWEDGHRSRFDPGWLRAHAYDDASRQEQLERLGQKHYWRNDLDLPVFDYQGVMEEPDVLLQWLLALRDIGLTQIRNVPTDPESLIALAKRISFIRESNFGVLFNVKPKADADSNAYTPFNLPLHTDLPTRELQPGLQFLHCLINQASGGDSLFVDGFSVANALQEEDPAAFRHLCEIPVEFRNKDRNSDYRCLAPIIALDARGEIAEVRMANFLRGPFTTAPQLMPALYHAYRRFIELSREPRFQFRRRLNEGELWCFDNRRSLHARDAFDPTSGVRHLQGCYVDRDELLSRILVLERQRLL</sequence>
<dbReference type="CDD" id="cd00250">
    <property type="entry name" value="CAS_like"/>
    <property type="match status" value="1"/>
</dbReference>
<dbReference type="AlphaFoldDB" id="A0A127I1P9"/>
<dbReference type="GO" id="GO:0045329">
    <property type="term" value="P:carnitine biosynthetic process"/>
    <property type="evidence" value="ECO:0007669"/>
    <property type="project" value="UniProtKB-UniPathway"/>
</dbReference>
<proteinExistence type="inferred from homology"/>
<dbReference type="KEGG" id="pazo:AYR47_20405"/>
<dbReference type="PANTHER" id="PTHR10696">
    <property type="entry name" value="GAMMA-BUTYROBETAINE HYDROXYLASE-RELATED"/>
    <property type="match status" value="1"/>
</dbReference>
<evidence type="ECO:0000259" key="8">
    <source>
        <dbReference type="Pfam" id="PF02668"/>
    </source>
</evidence>
<comment type="cofactor">
    <cofactor evidence="1">
        <name>Fe(2+)</name>
        <dbReference type="ChEBI" id="CHEBI:29033"/>
    </cofactor>
</comment>
<dbReference type="GO" id="GO:0016706">
    <property type="term" value="F:2-oxoglutarate-dependent dioxygenase activity"/>
    <property type="evidence" value="ECO:0007669"/>
    <property type="project" value="UniProtKB-ARBA"/>
</dbReference>
<dbReference type="GO" id="GO:0005506">
    <property type="term" value="F:iron ion binding"/>
    <property type="evidence" value="ECO:0007669"/>
    <property type="project" value="InterPro"/>
</dbReference>
<protein>
    <submittedName>
        <fullName evidence="10">Gamma-butyrobetaine dioxygenase</fullName>
    </submittedName>
</protein>
<evidence type="ECO:0000256" key="7">
    <source>
        <dbReference type="ARBA" id="ARBA00023004"/>
    </source>
</evidence>
<comment type="cofactor">
    <cofactor evidence="2">
        <name>L-ascorbate</name>
        <dbReference type="ChEBI" id="CHEBI:38290"/>
    </cofactor>
</comment>
<dbReference type="Pfam" id="PF02668">
    <property type="entry name" value="TauD"/>
    <property type="match status" value="1"/>
</dbReference>
<dbReference type="InterPro" id="IPR038492">
    <property type="entry name" value="GBBH-like_N_sf"/>
</dbReference>
<evidence type="ECO:0000256" key="5">
    <source>
        <dbReference type="ARBA" id="ARBA00022964"/>
    </source>
</evidence>
<dbReference type="InterPro" id="IPR012775">
    <property type="entry name" value="GBBH-like"/>
</dbReference>
<keyword evidence="5 10" id="KW-0223">Dioxygenase</keyword>
<dbReference type="Pfam" id="PF06155">
    <property type="entry name" value="GBBH-like_N"/>
    <property type="match status" value="1"/>
</dbReference>
<comment type="similarity">
    <text evidence="3">Belongs to the gamma-BBH/TMLD family.</text>
</comment>
<keyword evidence="6" id="KW-0560">Oxidoreductase</keyword>
<dbReference type="SUPFAM" id="SSF51197">
    <property type="entry name" value="Clavaminate synthase-like"/>
    <property type="match status" value="1"/>
</dbReference>
<gene>
    <name evidence="10" type="ORF">AYR47_20405</name>
</gene>
<dbReference type="FunFam" id="3.60.130.10:FF:000001">
    <property type="entry name" value="Trimethyllysine dioxygenase, mitochondrial"/>
    <property type="match status" value="1"/>
</dbReference>
<evidence type="ECO:0000256" key="3">
    <source>
        <dbReference type="ARBA" id="ARBA00008654"/>
    </source>
</evidence>
<evidence type="ECO:0000256" key="4">
    <source>
        <dbReference type="ARBA" id="ARBA00022723"/>
    </source>
</evidence>
<name>A0A127I1P9_PSEAZ</name>
<dbReference type="NCBIfam" id="TIGR02409">
    <property type="entry name" value="carnitine_bodg"/>
    <property type="match status" value="1"/>
</dbReference>
<dbReference type="EMBL" id="CP014546">
    <property type="protein sequence ID" value="AMN80531.1"/>
    <property type="molecule type" value="Genomic_DNA"/>
</dbReference>
<dbReference type="FunFam" id="3.30.2020.30:FF:000002">
    <property type="entry name" value="Putative gamma-butyrobetaine dioxygenase"/>
    <property type="match status" value="1"/>
</dbReference>
<dbReference type="InterPro" id="IPR003819">
    <property type="entry name" value="TauD/TfdA-like"/>
</dbReference>
<dbReference type="Proteomes" id="UP000070516">
    <property type="component" value="Chromosome"/>
</dbReference>
<keyword evidence="7" id="KW-0408">Iron</keyword>
<keyword evidence="4" id="KW-0479">Metal-binding</keyword>
<dbReference type="Gene3D" id="3.60.130.10">
    <property type="entry name" value="Clavaminate synthase-like"/>
    <property type="match status" value="1"/>
</dbReference>
<dbReference type="UniPathway" id="UPA00118"/>
<feature type="domain" description="Gamma-butyrobetaine hydroxylase-like N-terminal" evidence="9">
    <location>
        <begin position="24"/>
        <end position="101"/>
    </location>
</feature>
<evidence type="ECO:0000256" key="2">
    <source>
        <dbReference type="ARBA" id="ARBA00001961"/>
    </source>
</evidence>
<dbReference type="PANTHER" id="PTHR10696:SF25">
    <property type="entry name" value="OXIDOREDUCTASE AIM17-RELATED"/>
    <property type="match status" value="1"/>
</dbReference>